<evidence type="ECO:0000313" key="7">
    <source>
        <dbReference type="Proteomes" id="UP000189137"/>
    </source>
</evidence>
<dbReference type="Proteomes" id="UP000189137">
    <property type="component" value="Unassembled WGS sequence"/>
</dbReference>
<evidence type="ECO:0000313" key="3">
    <source>
        <dbReference type="EMBL" id="CDS93079.1"/>
    </source>
</evidence>
<organism evidence="1">
    <name type="scientific">Clostridioides difficile</name>
    <name type="common">Peptoclostridium difficile</name>
    <dbReference type="NCBI Taxonomy" id="1496"/>
    <lineage>
        <taxon>Bacteria</taxon>
        <taxon>Bacillati</taxon>
        <taxon>Bacillota</taxon>
        <taxon>Clostridia</taxon>
        <taxon>Peptostreptococcales</taxon>
        <taxon>Peptostreptococcaceae</taxon>
        <taxon>Clostridioides</taxon>
    </lineage>
</organism>
<dbReference type="EMBL" id="LK932417">
    <property type="protein sequence ID" value="CDS90223.1"/>
    <property type="molecule type" value="Genomic_DNA"/>
</dbReference>
<dbReference type="PATRIC" id="fig|1496.854.peg.4258"/>
<dbReference type="Proteomes" id="UP000411588">
    <property type="component" value="Unassembled WGS sequence"/>
</dbReference>
<evidence type="ECO:0000313" key="2">
    <source>
        <dbReference type="EMBL" id="CDS90223.1"/>
    </source>
</evidence>
<reference evidence="1" key="1">
    <citation type="submission" date="2014-07" db="EMBL/GenBank/DDBJ databases">
        <authorList>
            <person name="Monot Marc"/>
        </authorList>
    </citation>
    <scope>NUCLEOTIDE SEQUENCE</scope>
    <source>
        <strain evidence="3">7032989</strain>
        <strain evidence="2">7032994</strain>
    </source>
</reference>
<evidence type="ECO:0000313" key="5">
    <source>
        <dbReference type="EMBL" id="SJS70423.1"/>
    </source>
</evidence>
<reference evidence="4" key="4">
    <citation type="submission" date="2021-06" db="EMBL/GenBank/DDBJ databases">
        <authorList>
            <consortium name="NCBI Pathogen Detection Project"/>
        </authorList>
    </citation>
    <scope>NUCLEOTIDE SEQUENCE</scope>
    <source>
        <strain evidence="4">HN1000</strain>
    </source>
</reference>
<gene>
    <name evidence="3" type="ORF">BN1095_1300026</name>
    <name evidence="1" type="ORF">BN1096_770024</name>
    <name evidence="2" type="ORF">BN1097_770024</name>
    <name evidence="4" type="ORF">KRM00_000466</name>
    <name evidence="6" type="ORF">SAMEA1402399_02805</name>
    <name evidence="5" type="ORF">SAMEA3375112_02716</name>
</gene>
<dbReference type="EMBL" id="LK932532">
    <property type="protein sequence ID" value="CDS90003.1"/>
    <property type="molecule type" value="Genomic_DNA"/>
</dbReference>
<protein>
    <submittedName>
        <fullName evidence="1">Uncharacterized protein</fullName>
    </submittedName>
</protein>
<accession>A0A031WEH2</accession>
<dbReference type="EMBL" id="CAADAN010000011">
    <property type="protein sequence ID" value="VFD33871.1"/>
    <property type="molecule type" value="Genomic_DNA"/>
</dbReference>
<proteinExistence type="predicted"/>
<dbReference type="KEGG" id="pdf:CD630DERM_35730"/>
<dbReference type="EMBL" id="FUPS01000009">
    <property type="protein sequence ID" value="SJS70423.1"/>
    <property type="molecule type" value="Genomic_DNA"/>
</dbReference>
<dbReference type="GeneID" id="66356039"/>
<evidence type="ECO:0000313" key="8">
    <source>
        <dbReference type="Proteomes" id="UP000411588"/>
    </source>
</evidence>
<dbReference type="RefSeq" id="WP_009903821.1">
    <property type="nucleotide sequence ID" value="NZ_AP031492.1"/>
</dbReference>
<dbReference type="AlphaFoldDB" id="A0A031WEH2"/>
<reference evidence="4" key="2">
    <citation type="journal article" date="2018" name="Genome Biol.">
        <title>SKESA: strategic k-mer extension for scrupulous assemblies.</title>
        <authorList>
            <person name="Souvorov A."/>
            <person name="Agarwala R."/>
            <person name="Lipman D.J."/>
        </authorList>
    </citation>
    <scope>NUCLEOTIDE SEQUENCE</scope>
    <source>
        <strain evidence="4">HN1000</strain>
    </source>
</reference>
<reference evidence="6 8" key="3">
    <citation type="submission" date="2019-02" db="EMBL/GenBank/DDBJ databases">
        <authorList>
            <consortium name="Pathogen Informatics"/>
        </authorList>
    </citation>
    <scope>NUCLEOTIDE SEQUENCE [LARGE SCALE GENOMIC DNA]</scope>
    <source>
        <strain evidence="8">clo34</strain>
        <strain evidence="6">Clo34</strain>
        <strain evidence="5 7">VRECD0157</strain>
    </source>
</reference>
<dbReference type="EMBL" id="DAEPXK010000004">
    <property type="protein sequence ID" value="HBH1541013.1"/>
    <property type="molecule type" value="Genomic_DNA"/>
</dbReference>
<dbReference type="Proteomes" id="UP000878956">
    <property type="component" value="Unassembled WGS sequence"/>
</dbReference>
<name>A0A031WEH2_CLODI</name>
<sequence length="176" mass="20424">MDIRALPIRITKEEAIEIAKSGKNSLFSKLILKNKYAHEVRLHYIEFKIITLKIHKTKSIFKNRRYSNDINELKILVNGSTGSGSIVQDFPTYEVVKNVDCNIVQYSDKDERRVKAKANKMAMRLTHRFMGGIPEIEIVKIESIFRPYWVVFFGKVELNRRVSYLPIEADGFVIGM</sequence>
<dbReference type="EMBL" id="LK932773">
    <property type="protein sequence ID" value="CDS93079.1"/>
    <property type="molecule type" value="Genomic_DNA"/>
</dbReference>
<evidence type="ECO:0000313" key="6">
    <source>
        <dbReference type="EMBL" id="VFD33871.1"/>
    </source>
</evidence>
<evidence type="ECO:0000313" key="4">
    <source>
        <dbReference type="EMBL" id="HBH1541013.1"/>
    </source>
</evidence>
<evidence type="ECO:0000313" key="1">
    <source>
        <dbReference type="EMBL" id="CDS90003.1"/>
    </source>
</evidence>